<evidence type="ECO:0000313" key="1">
    <source>
        <dbReference type="EMBL" id="HIR65769.1"/>
    </source>
</evidence>
<dbReference type="AlphaFoldDB" id="A0A9D1E3T1"/>
<proteinExistence type="predicted"/>
<dbReference type="GO" id="GO:0003676">
    <property type="term" value="F:nucleic acid binding"/>
    <property type="evidence" value="ECO:0007669"/>
    <property type="project" value="InterPro"/>
</dbReference>
<dbReference type="InterPro" id="IPR036397">
    <property type="entry name" value="RNaseH_sf"/>
</dbReference>
<gene>
    <name evidence="1" type="ORF">IAC95_02655</name>
</gene>
<accession>A0A9D1E3T1</accession>
<dbReference type="EMBL" id="DVHL01000023">
    <property type="protein sequence ID" value="HIR65769.1"/>
    <property type="molecule type" value="Genomic_DNA"/>
</dbReference>
<sequence length="183" mass="20820">MKKFAVVDTETTWIDTVMSVGVVIADAVDMHPVETAYFVLAPEFSVGGMYENALFHVRAGKPVICSRREAMQQIVALCQKHGVDCIFAYNALFDKGHLPELCRMNWFDIMRLAAYVQYNRKIPHGAPLYRTGRLKSGYGVENMLRLLSDDYGYHETHNALIDALDELDLMRLLGHSVDMYKKL</sequence>
<reference evidence="1" key="2">
    <citation type="journal article" date="2021" name="PeerJ">
        <title>Extensive microbial diversity within the chicken gut microbiome revealed by metagenomics and culture.</title>
        <authorList>
            <person name="Gilroy R."/>
            <person name="Ravi A."/>
            <person name="Getino M."/>
            <person name="Pursley I."/>
            <person name="Horton D.L."/>
            <person name="Alikhan N.F."/>
            <person name="Baker D."/>
            <person name="Gharbi K."/>
            <person name="Hall N."/>
            <person name="Watson M."/>
            <person name="Adriaenssens E.M."/>
            <person name="Foster-Nyarko E."/>
            <person name="Jarju S."/>
            <person name="Secka A."/>
            <person name="Antonio M."/>
            <person name="Oren A."/>
            <person name="Chaudhuri R.R."/>
            <person name="La Ragione R."/>
            <person name="Hildebrand F."/>
            <person name="Pallen M.J."/>
        </authorList>
    </citation>
    <scope>NUCLEOTIDE SEQUENCE</scope>
    <source>
        <strain evidence="1">CHK121-14286</strain>
    </source>
</reference>
<reference evidence="1" key="1">
    <citation type="submission" date="2020-10" db="EMBL/GenBank/DDBJ databases">
        <authorList>
            <person name="Gilroy R."/>
        </authorList>
    </citation>
    <scope>NUCLEOTIDE SEQUENCE</scope>
    <source>
        <strain evidence="1">CHK121-14286</strain>
    </source>
</reference>
<name>A0A9D1E3T1_9BACT</name>
<organism evidence="1 2">
    <name type="scientific">Candidatus Fimimonas gallinarum</name>
    <dbReference type="NCBI Taxonomy" id="2840821"/>
    <lineage>
        <taxon>Bacteria</taxon>
        <taxon>Pseudomonadati</taxon>
        <taxon>Myxococcota</taxon>
        <taxon>Myxococcia</taxon>
        <taxon>Myxococcales</taxon>
        <taxon>Cystobacterineae</taxon>
        <taxon>Myxococcaceae</taxon>
        <taxon>Myxococcaceae incertae sedis</taxon>
        <taxon>Candidatus Fimimonas</taxon>
    </lineage>
</organism>
<dbReference type="SUPFAM" id="SSF53098">
    <property type="entry name" value="Ribonuclease H-like"/>
    <property type="match status" value="1"/>
</dbReference>
<evidence type="ECO:0000313" key="2">
    <source>
        <dbReference type="Proteomes" id="UP000824200"/>
    </source>
</evidence>
<dbReference type="Proteomes" id="UP000824200">
    <property type="component" value="Unassembled WGS sequence"/>
</dbReference>
<comment type="caution">
    <text evidence="1">The sequence shown here is derived from an EMBL/GenBank/DDBJ whole genome shotgun (WGS) entry which is preliminary data.</text>
</comment>
<dbReference type="InterPro" id="IPR012337">
    <property type="entry name" value="RNaseH-like_sf"/>
</dbReference>
<protein>
    <submittedName>
        <fullName evidence="1">Uncharacterized protein</fullName>
    </submittedName>
</protein>
<dbReference type="Gene3D" id="3.30.420.10">
    <property type="entry name" value="Ribonuclease H-like superfamily/Ribonuclease H"/>
    <property type="match status" value="1"/>
</dbReference>